<keyword evidence="2" id="KW-1185">Reference proteome</keyword>
<evidence type="ECO:0000313" key="1">
    <source>
        <dbReference type="EMBL" id="MPC46036.1"/>
    </source>
</evidence>
<comment type="caution">
    <text evidence="1">The sequence shown here is derived from an EMBL/GenBank/DDBJ whole genome shotgun (WGS) entry which is preliminary data.</text>
</comment>
<dbReference type="AlphaFoldDB" id="A0A5B7FKL3"/>
<dbReference type="EMBL" id="VSRR010007015">
    <property type="protein sequence ID" value="MPC46036.1"/>
    <property type="molecule type" value="Genomic_DNA"/>
</dbReference>
<accession>A0A5B7FKL3</accession>
<organism evidence="1 2">
    <name type="scientific">Portunus trituberculatus</name>
    <name type="common">Swimming crab</name>
    <name type="synonym">Neptunus trituberculatus</name>
    <dbReference type="NCBI Taxonomy" id="210409"/>
    <lineage>
        <taxon>Eukaryota</taxon>
        <taxon>Metazoa</taxon>
        <taxon>Ecdysozoa</taxon>
        <taxon>Arthropoda</taxon>
        <taxon>Crustacea</taxon>
        <taxon>Multicrustacea</taxon>
        <taxon>Malacostraca</taxon>
        <taxon>Eumalacostraca</taxon>
        <taxon>Eucarida</taxon>
        <taxon>Decapoda</taxon>
        <taxon>Pleocyemata</taxon>
        <taxon>Brachyura</taxon>
        <taxon>Eubrachyura</taxon>
        <taxon>Portunoidea</taxon>
        <taxon>Portunidae</taxon>
        <taxon>Portuninae</taxon>
        <taxon>Portunus</taxon>
    </lineage>
</organism>
<name>A0A5B7FKL3_PORTR</name>
<proteinExistence type="predicted"/>
<sequence length="66" mass="7019">MMVFGSEIVVKYVVELYDIRSPSCVKKIIISGGDSCCMVVSGENGDGDGSEECDGRSVSLTLVVVR</sequence>
<protein>
    <submittedName>
        <fullName evidence="1">Uncharacterized protein</fullName>
    </submittedName>
</protein>
<reference evidence="1 2" key="1">
    <citation type="submission" date="2019-05" db="EMBL/GenBank/DDBJ databases">
        <title>Another draft genome of Portunus trituberculatus and its Hox gene families provides insights of decapod evolution.</title>
        <authorList>
            <person name="Jeong J.-H."/>
            <person name="Song I."/>
            <person name="Kim S."/>
            <person name="Choi T."/>
            <person name="Kim D."/>
            <person name="Ryu S."/>
            <person name="Kim W."/>
        </authorList>
    </citation>
    <scope>NUCLEOTIDE SEQUENCE [LARGE SCALE GENOMIC DNA]</scope>
    <source>
        <tissue evidence="1">Muscle</tissue>
    </source>
</reference>
<dbReference type="Proteomes" id="UP000324222">
    <property type="component" value="Unassembled WGS sequence"/>
</dbReference>
<gene>
    <name evidence="1" type="ORF">E2C01_039745</name>
</gene>
<evidence type="ECO:0000313" key="2">
    <source>
        <dbReference type="Proteomes" id="UP000324222"/>
    </source>
</evidence>